<dbReference type="OMA" id="IDIACHS"/>
<protein>
    <recommendedName>
        <fullName evidence="4">IBH1-like N-terminal domain-containing protein</fullName>
    </recommendedName>
</protein>
<dbReference type="AlphaFoldDB" id="M8AL23"/>
<organism evidence="5">
    <name type="scientific">Aegilops tauschii</name>
    <name type="common">Tausch's goatgrass</name>
    <name type="synonym">Aegilops squarrosa</name>
    <dbReference type="NCBI Taxonomy" id="37682"/>
    <lineage>
        <taxon>Eukaryota</taxon>
        <taxon>Viridiplantae</taxon>
        <taxon>Streptophyta</taxon>
        <taxon>Embryophyta</taxon>
        <taxon>Tracheophyta</taxon>
        <taxon>Spermatophyta</taxon>
        <taxon>Magnoliopsida</taxon>
        <taxon>Liliopsida</taxon>
        <taxon>Poales</taxon>
        <taxon>Poaceae</taxon>
        <taxon>BOP clade</taxon>
        <taxon>Pooideae</taxon>
        <taxon>Triticodae</taxon>
        <taxon>Triticeae</taxon>
        <taxon>Triticinae</taxon>
        <taxon>Aegilops</taxon>
    </lineage>
</organism>
<evidence type="ECO:0000256" key="3">
    <source>
        <dbReference type="ARBA" id="ARBA00023163"/>
    </source>
</evidence>
<comment type="similarity">
    <text evidence="1">Belongs to the bHLH protein family.</text>
</comment>
<evidence type="ECO:0000313" key="5">
    <source>
        <dbReference type="EnsemblPlants" id="EMT05196"/>
    </source>
</evidence>
<keyword evidence="3" id="KW-0804">Transcription</keyword>
<reference evidence="5" key="1">
    <citation type="submission" date="2015-06" db="UniProtKB">
        <authorList>
            <consortium name="EnsemblPlants"/>
        </authorList>
    </citation>
    <scope>IDENTIFICATION</scope>
</reference>
<accession>M8AL23</accession>
<keyword evidence="2" id="KW-0805">Transcription regulation</keyword>
<dbReference type="GO" id="GO:0006355">
    <property type="term" value="P:regulation of DNA-templated transcription"/>
    <property type="evidence" value="ECO:0007669"/>
    <property type="project" value="InterPro"/>
</dbReference>
<sequence length="182" mass="19900">MQGPNTSTKSFKQAFLKNLLLGLQLHARTSTSFGSSAMNLHERKLAVKFYANVAMAAARCATRTDARWPSAILASEAGASPSSGACKMQRCRTIVSRCCRRKRSWIRSGRAGAGAVARRLLRTRTMALRDVIPGGRDAAVDQATLLREAMDYAVHLRAQVDVLRHLSEAVQRSSSISRQGQQ</sequence>
<dbReference type="InterPro" id="IPR059002">
    <property type="entry name" value="IBH1_N"/>
</dbReference>
<evidence type="ECO:0000256" key="2">
    <source>
        <dbReference type="ARBA" id="ARBA00023015"/>
    </source>
</evidence>
<evidence type="ECO:0000259" key="4">
    <source>
        <dbReference type="Pfam" id="PF26576"/>
    </source>
</evidence>
<dbReference type="InterPro" id="IPR036638">
    <property type="entry name" value="HLH_DNA-bd_sf"/>
</dbReference>
<dbReference type="EnsemblPlants" id="EMT05196">
    <property type="protein sequence ID" value="EMT05196"/>
    <property type="gene ID" value="F775_01125"/>
</dbReference>
<feature type="domain" description="IBH1-like N-terminal" evidence="4">
    <location>
        <begin position="9"/>
        <end position="74"/>
    </location>
</feature>
<dbReference type="Pfam" id="PF26576">
    <property type="entry name" value="IBH1_N"/>
    <property type="match status" value="1"/>
</dbReference>
<dbReference type="InterPro" id="IPR044660">
    <property type="entry name" value="IBH1-like"/>
</dbReference>
<dbReference type="SUPFAM" id="SSF47459">
    <property type="entry name" value="HLH, helix-loop-helix DNA-binding domain"/>
    <property type="match status" value="1"/>
</dbReference>
<dbReference type="PANTHER" id="PTHR33124:SF2">
    <property type="entry name" value="OS06G0653200 PROTEIN"/>
    <property type="match status" value="1"/>
</dbReference>
<evidence type="ECO:0000256" key="1">
    <source>
        <dbReference type="ARBA" id="ARBA00005510"/>
    </source>
</evidence>
<name>M8AL23_AEGTA</name>
<dbReference type="PANTHER" id="PTHR33124">
    <property type="entry name" value="TRANSCRIPTION FACTOR IBH1-LIKE 1"/>
    <property type="match status" value="1"/>
</dbReference>
<dbReference type="GO" id="GO:0046983">
    <property type="term" value="F:protein dimerization activity"/>
    <property type="evidence" value="ECO:0007669"/>
    <property type="project" value="InterPro"/>
</dbReference>
<proteinExistence type="inferred from homology"/>